<protein>
    <submittedName>
        <fullName evidence="18">Plant protein</fullName>
    </submittedName>
</protein>
<dbReference type="EMBL" id="CP097511">
    <property type="protein sequence ID" value="URE45481.1"/>
    <property type="molecule type" value="Genomic_DNA"/>
</dbReference>
<accession>A0A9E7I4T2</accession>
<dbReference type="GO" id="GO:0003677">
    <property type="term" value="F:DNA binding"/>
    <property type="evidence" value="ECO:0007669"/>
    <property type="project" value="UniProtKB-UniRule"/>
</dbReference>
<keyword evidence="8 12" id="KW-0371">Homeobox</keyword>
<dbReference type="GO" id="GO:0005634">
    <property type="term" value="C:nucleus"/>
    <property type="evidence" value="ECO:0007669"/>
    <property type="project" value="UniProtKB-SubCell"/>
</dbReference>
<evidence type="ECO:0000256" key="5">
    <source>
        <dbReference type="ARBA" id="ARBA00023015"/>
    </source>
</evidence>
<dbReference type="GO" id="GO:0046983">
    <property type="term" value="F:protein dimerization activity"/>
    <property type="evidence" value="ECO:0007669"/>
    <property type="project" value="InterPro"/>
</dbReference>
<dbReference type="SMART" id="SM00389">
    <property type="entry name" value="HOX"/>
    <property type="match status" value="1"/>
</dbReference>
<dbReference type="FunFam" id="4.10.280.10:FF:000004">
    <property type="entry name" value="Basic helix-loop-helix transcription factor"/>
    <property type="match status" value="1"/>
</dbReference>
<feature type="domain" description="BHLH" evidence="17">
    <location>
        <begin position="57"/>
        <end position="106"/>
    </location>
</feature>
<dbReference type="InterPro" id="IPR036638">
    <property type="entry name" value="HLH_DNA-bd_sf"/>
</dbReference>
<feature type="domain" description="Homeobox" evidence="16">
    <location>
        <begin position="1380"/>
        <end position="1435"/>
    </location>
</feature>
<evidence type="ECO:0000256" key="13">
    <source>
        <dbReference type="RuleBase" id="RU000682"/>
    </source>
</evidence>
<keyword evidence="10 12" id="KW-0539">Nucleus</keyword>
<gene>
    <name evidence="18" type="ORF">MUK42_14459</name>
</gene>
<evidence type="ECO:0000256" key="4">
    <source>
        <dbReference type="ARBA" id="ARBA00022473"/>
    </source>
</evidence>
<feature type="region of interest" description="Disordered" evidence="15">
    <location>
        <begin position="1"/>
        <end position="71"/>
    </location>
</feature>
<dbReference type="InterPro" id="IPR011598">
    <property type="entry name" value="bHLH_dom"/>
</dbReference>
<evidence type="ECO:0000256" key="8">
    <source>
        <dbReference type="ARBA" id="ARBA00023155"/>
    </source>
</evidence>
<dbReference type="SMART" id="SM00353">
    <property type="entry name" value="HLH"/>
    <property type="match status" value="1"/>
</dbReference>
<evidence type="ECO:0000256" key="12">
    <source>
        <dbReference type="PROSITE-ProRule" id="PRU00108"/>
    </source>
</evidence>
<keyword evidence="6 14" id="KW-0175">Coiled coil</keyword>
<keyword evidence="7 12" id="KW-0238">DNA-binding</keyword>
<feature type="compositionally biased region" description="Acidic residues" evidence="15">
    <location>
        <begin position="27"/>
        <end position="38"/>
    </location>
</feature>
<comment type="similarity">
    <text evidence="3">Belongs to the FPP family.</text>
</comment>
<dbReference type="PROSITE" id="PS50888">
    <property type="entry name" value="BHLH"/>
    <property type="match status" value="1"/>
</dbReference>
<dbReference type="PANTHER" id="PTHR31580:SF22">
    <property type="entry name" value="FILAMENT-LIKE PLANT PROTEIN 7"/>
    <property type="match status" value="1"/>
</dbReference>
<dbReference type="PROSITE" id="PS50071">
    <property type="entry name" value="HOMEOBOX_2"/>
    <property type="match status" value="1"/>
</dbReference>
<keyword evidence="4" id="KW-0217">Developmental protein</keyword>
<dbReference type="Pfam" id="PF05911">
    <property type="entry name" value="FPP"/>
    <property type="match status" value="1"/>
</dbReference>
<dbReference type="InterPro" id="IPR001356">
    <property type="entry name" value="HD"/>
</dbReference>
<sequence>MLTSSCYPISGGGGGGGSKSLDHDFDSFECESEESVEVPEEHTKPVPPRSSGSKRSRAAEVHNMSEKRRRSRINEKMRALQNLIPNSNKTDKASMLDEAIEYLKQLQLQVQILSMKNGLNLHSMYLSGGLQPFRTSQTCIGFGLNGNITMNSRTGMLPLNQDSRVQSSFDLSNQCTTIEPSLINVTNLDTPLVNPLEPQLGSVQVPVSCEEMLTSDLSTQLYAADYTRELTAVDDSKQSGGQTSSVIGIDYLEECILGIEGRSQQLLSTEENFIQHLHGFMKNIQNELLYIRSFKSCNKDLDQESHSQKFVRIMENKTRLWKRKCSEKNMIKKEKILELERSLEDLNEQLSSVLTESSVKDDLLAKQGKVANEAMSGWEKAEAEAMSLKQKLDDALLHKRTAEERLVNTDIALKECMQQLRVIKKDQQLIINNASLKISREQENMRTLEQGMIETNKRLTELLIQNGNLNRVLEAKEQLVKELSESKCNSEAKFMEAMASLDSTEKLNASLKYEVCMLQKELEIQNKETKLNRRSADAAHRQHLESINKIAKLESECQKLRVIARKRLPGPAALAKIRNEVERLSSNSVETRKKKSNSTSEAFDTKDIKLEECYDASSKGATSRVERLHAIEDENQILKESLTKKNSELQALSIVLAHTESKLSKVETQLKELSKGQACFEPASSSPVSYDLPLSSISENDGNEYNISCAESWTTSLISELKHFKSGKPAVQPSKIYGISGFSLMDDFVEMEKLAVVSADKHFGSSFSMCVDNNACVTNKEPLTGLGLLEATNKELVTIKDFSDFIEENNEVQVTNTSFENYPSWLQDILTIIVQKHHILEKSLNAILEDVRVALSDWDYSLKARCSDSLYCSDKVLQLLKHTSSDSIDGAINAGILNSKHSTRSNFEKPVHKLVKLVEGIIQRNIGSKSGQHMLSGDDEGTSLHQKSASANRHVAHALLWESSEFTAVLQKFVAVCNDLLNGKVDLQQFAAEVTSIVDWIANHSFALQEVSDMKEMFRKYLDADKSYSDNELKAVIYTTKDNDKLDGHEEPNTDKERKIPLVSASNGLYILFTMEDIESNLKYENEHLKSEIMCMESRKKDLEEMLQASSTRNETLIAQLHESEDTISNVQIELGQIENQVLSQKLINEDLGVQLTVAKAELNEAHQRLSSLEVELGHKSNCCEELEEACLELQLQLEIASSKETPKYIMSQDEKQIQADCDIVAASEKPSDASLSEKLMSSPATTKSKRQPRLLDHMRTDNHATTGELKSPNTKEIICTEVRNLIAAASESPKSGLLYGRNIHMNHGYNNLANSIAQPSPKKLDDSYRQKGGADAGMLTVAPKRQNGISSLRNLLLQRKQESSKKHALPMGGTRWNPTPEQIEVLEALYQGGMRTPNPPQIERIAAELGKYGRIEGKNVFYWFQNHKARDRQKLKRSSLLALATNTASDLSSLKEEEMRECHDGSCKRKCRSWGRHELDVEGSGPGDQTLELFPLRPEWKHAD</sequence>
<dbReference type="InterPro" id="IPR009057">
    <property type="entry name" value="Homeodomain-like_sf"/>
</dbReference>
<evidence type="ECO:0000313" key="19">
    <source>
        <dbReference type="Proteomes" id="UP001055439"/>
    </source>
</evidence>
<feature type="coiled-coil region" evidence="14">
    <location>
        <begin position="1086"/>
        <end position="1204"/>
    </location>
</feature>
<comment type="similarity">
    <text evidence="11">Belongs to the WUS homeobox family.</text>
</comment>
<feature type="compositionally biased region" description="Basic and acidic residues" evidence="15">
    <location>
        <begin position="57"/>
        <end position="71"/>
    </location>
</feature>
<evidence type="ECO:0000256" key="1">
    <source>
        <dbReference type="ARBA" id="ARBA00004123"/>
    </source>
</evidence>
<evidence type="ECO:0000259" key="17">
    <source>
        <dbReference type="PROSITE" id="PS50888"/>
    </source>
</evidence>
<dbReference type="SUPFAM" id="SSF47459">
    <property type="entry name" value="HLH, helix-loop-helix DNA-binding domain"/>
    <property type="match status" value="1"/>
</dbReference>
<reference evidence="18" key="1">
    <citation type="submission" date="2022-05" db="EMBL/GenBank/DDBJ databases">
        <title>The Musa troglodytarum L. genome provides insights into the mechanism of non-climacteric behaviour and enrichment of carotenoids.</title>
        <authorList>
            <person name="Wang J."/>
        </authorList>
    </citation>
    <scope>NUCLEOTIDE SEQUENCE</scope>
    <source>
        <tissue evidence="18">Leaf</tissue>
    </source>
</reference>
<evidence type="ECO:0000256" key="11">
    <source>
        <dbReference type="ARBA" id="ARBA00024040"/>
    </source>
</evidence>
<evidence type="ECO:0000256" key="14">
    <source>
        <dbReference type="SAM" id="Coils"/>
    </source>
</evidence>
<evidence type="ECO:0000256" key="3">
    <source>
        <dbReference type="ARBA" id="ARBA00005921"/>
    </source>
</evidence>
<evidence type="ECO:0000313" key="18">
    <source>
        <dbReference type="EMBL" id="URE45481.1"/>
    </source>
</evidence>
<organism evidence="18 19">
    <name type="scientific">Musa troglodytarum</name>
    <name type="common">fe'i banana</name>
    <dbReference type="NCBI Taxonomy" id="320322"/>
    <lineage>
        <taxon>Eukaryota</taxon>
        <taxon>Viridiplantae</taxon>
        <taxon>Streptophyta</taxon>
        <taxon>Embryophyta</taxon>
        <taxon>Tracheophyta</taxon>
        <taxon>Spermatophyta</taxon>
        <taxon>Magnoliopsida</taxon>
        <taxon>Liliopsida</taxon>
        <taxon>Zingiberales</taxon>
        <taxon>Musaceae</taxon>
        <taxon>Musa</taxon>
    </lineage>
</organism>
<dbReference type="Gene3D" id="1.10.10.60">
    <property type="entry name" value="Homeodomain-like"/>
    <property type="match status" value="1"/>
</dbReference>
<comment type="similarity">
    <text evidence="2">Belongs to the bHLH protein family.</text>
</comment>
<dbReference type="GO" id="GO:0048731">
    <property type="term" value="P:system development"/>
    <property type="evidence" value="ECO:0007669"/>
    <property type="project" value="UniProtKB-ARBA"/>
</dbReference>
<dbReference type="CDD" id="cd11445">
    <property type="entry name" value="bHLH_AtPIF_like"/>
    <property type="match status" value="1"/>
</dbReference>
<dbReference type="Pfam" id="PF00046">
    <property type="entry name" value="Homeodomain"/>
    <property type="match status" value="1"/>
</dbReference>
<dbReference type="Proteomes" id="UP001055439">
    <property type="component" value="Chromosome 9"/>
</dbReference>
<dbReference type="CDD" id="cd00086">
    <property type="entry name" value="homeodomain"/>
    <property type="match status" value="1"/>
</dbReference>
<evidence type="ECO:0000256" key="15">
    <source>
        <dbReference type="SAM" id="MobiDB-lite"/>
    </source>
</evidence>
<evidence type="ECO:0000256" key="7">
    <source>
        <dbReference type="ARBA" id="ARBA00023125"/>
    </source>
</evidence>
<proteinExistence type="inferred from homology"/>
<keyword evidence="19" id="KW-1185">Reference proteome</keyword>
<dbReference type="FunFam" id="1.10.10.60:FF:000146">
    <property type="entry name" value="WUSCHEL-related homeobox 4"/>
    <property type="match status" value="1"/>
</dbReference>
<feature type="coiled-coil region" evidence="14">
    <location>
        <begin position="329"/>
        <end position="356"/>
    </location>
</feature>
<feature type="coiled-coil region" evidence="14">
    <location>
        <begin position="431"/>
        <end position="489"/>
    </location>
</feature>
<dbReference type="InterPro" id="IPR008587">
    <property type="entry name" value="FPP_plant"/>
</dbReference>
<feature type="coiled-coil region" evidence="14">
    <location>
        <begin position="628"/>
        <end position="676"/>
    </location>
</feature>
<dbReference type="Pfam" id="PF00010">
    <property type="entry name" value="HLH"/>
    <property type="match status" value="1"/>
</dbReference>
<dbReference type="OrthoDB" id="10330211at2759"/>
<keyword evidence="9" id="KW-0804">Transcription</keyword>
<name>A0A9E7I4T2_9LILI</name>
<keyword evidence="5" id="KW-0805">Transcription regulation</keyword>
<dbReference type="PANTHER" id="PTHR31580">
    <property type="entry name" value="FILAMENT-LIKE PLANT PROTEIN 4"/>
    <property type="match status" value="1"/>
</dbReference>
<dbReference type="Gene3D" id="4.10.280.10">
    <property type="entry name" value="Helix-loop-helix DNA-binding domain"/>
    <property type="match status" value="1"/>
</dbReference>
<evidence type="ECO:0000256" key="6">
    <source>
        <dbReference type="ARBA" id="ARBA00023054"/>
    </source>
</evidence>
<evidence type="ECO:0000256" key="10">
    <source>
        <dbReference type="ARBA" id="ARBA00023242"/>
    </source>
</evidence>
<comment type="subcellular location">
    <subcellularLocation>
        <location evidence="1 12 13">Nucleus</location>
    </subcellularLocation>
</comment>
<dbReference type="InterPro" id="IPR047265">
    <property type="entry name" value="PIF1-like_bHLH"/>
</dbReference>
<evidence type="ECO:0000259" key="16">
    <source>
        <dbReference type="PROSITE" id="PS50071"/>
    </source>
</evidence>
<feature type="region of interest" description="Disordered" evidence="15">
    <location>
        <begin position="1229"/>
        <end position="1255"/>
    </location>
</feature>
<evidence type="ECO:0000256" key="2">
    <source>
        <dbReference type="ARBA" id="ARBA00005510"/>
    </source>
</evidence>
<feature type="DNA-binding region" description="Homeobox" evidence="12">
    <location>
        <begin position="1382"/>
        <end position="1436"/>
    </location>
</feature>
<dbReference type="SUPFAM" id="SSF46689">
    <property type="entry name" value="Homeodomain-like"/>
    <property type="match status" value="1"/>
</dbReference>
<evidence type="ECO:0000256" key="9">
    <source>
        <dbReference type="ARBA" id="ARBA00023163"/>
    </source>
</evidence>